<dbReference type="AlphaFoldDB" id="A0A834HTX8"/>
<dbReference type="InterPro" id="IPR037171">
    <property type="entry name" value="NagB/RpiA_transferase-like"/>
</dbReference>
<dbReference type="Proteomes" id="UP000626092">
    <property type="component" value="Unassembled WGS sequence"/>
</dbReference>
<dbReference type="GO" id="GO:0005737">
    <property type="term" value="C:cytoplasm"/>
    <property type="evidence" value="ECO:0007669"/>
    <property type="project" value="UniProtKB-ARBA"/>
</dbReference>
<dbReference type="OrthoDB" id="432544at2759"/>
<dbReference type="Pfam" id="PF01182">
    <property type="entry name" value="Glucosamine_iso"/>
    <property type="match status" value="1"/>
</dbReference>
<comment type="pathway">
    <text evidence="2">Carbohydrate degradation; pentose phosphate pathway; D-ribulose 5-phosphate from D-glucose 6-phosphate (oxidative stage): step 2/3.</text>
</comment>
<dbReference type="GO" id="GO:0005975">
    <property type="term" value="P:carbohydrate metabolic process"/>
    <property type="evidence" value="ECO:0007669"/>
    <property type="project" value="InterPro"/>
</dbReference>
<accession>A0A834HTX8</accession>
<proteinExistence type="inferred from homology"/>
<comment type="caution">
    <text evidence="7">The sequence shown here is derived from an EMBL/GenBank/DDBJ whole genome shotgun (WGS) entry which is preliminary data.</text>
</comment>
<name>A0A834HTX8_RHOSS</name>
<dbReference type="CDD" id="cd01400">
    <property type="entry name" value="6PGL"/>
    <property type="match status" value="1"/>
</dbReference>
<comment type="catalytic activity">
    <reaction evidence="1 5">
        <text>6-phospho-D-glucono-1,5-lactone + H2O = 6-phospho-D-gluconate + H(+)</text>
        <dbReference type="Rhea" id="RHEA:12556"/>
        <dbReference type="ChEBI" id="CHEBI:15377"/>
        <dbReference type="ChEBI" id="CHEBI:15378"/>
        <dbReference type="ChEBI" id="CHEBI:57955"/>
        <dbReference type="ChEBI" id="CHEBI:58759"/>
        <dbReference type="EC" id="3.1.1.31"/>
    </reaction>
</comment>
<feature type="domain" description="Glucosamine/galactosamine-6-phosphate isomerase" evidence="6">
    <location>
        <begin position="16"/>
        <end position="245"/>
    </location>
</feature>
<dbReference type="PANTHER" id="PTHR11054">
    <property type="entry name" value="6-PHOSPHOGLUCONOLACTONASE"/>
    <property type="match status" value="1"/>
</dbReference>
<evidence type="ECO:0000256" key="3">
    <source>
        <dbReference type="ARBA" id="ARBA00010662"/>
    </source>
</evidence>
<dbReference type="EC" id="3.1.1.31" evidence="5"/>
<dbReference type="EMBL" id="WJXA01000001">
    <property type="protein sequence ID" value="KAF7154001.1"/>
    <property type="molecule type" value="Genomic_DNA"/>
</dbReference>
<dbReference type="NCBIfam" id="TIGR01198">
    <property type="entry name" value="pgl"/>
    <property type="match status" value="1"/>
</dbReference>
<dbReference type="InterPro" id="IPR039104">
    <property type="entry name" value="6PGL"/>
</dbReference>
<dbReference type="Gene3D" id="3.40.50.1360">
    <property type="match status" value="1"/>
</dbReference>
<organism evidence="7 8">
    <name type="scientific">Rhododendron simsii</name>
    <name type="common">Sims's rhododendron</name>
    <dbReference type="NCBI Taxonomy" id="118357"/>
    <lineage>
        <taxon>Eukaryota</taxon>
        <taxon>Viridiplantae</taxon>
        <taxon>Streptophyta</taxon>
        <taxon>Embryophyta</taxon>
        <taxon>Tracheophyta</taxon>
        <taxon>Spermatophyta</taxon>
        <taxon>Magnoliopsida</taxon>
        <taxon>eudicotyledons</taxon>
        <taxon>Gunneridae</taxon>
        <taxon>Pentapetalae</taxon>
        <taxon>asterids</taxon>
        <taxon>Ericales</taxon>
        <taxon>Ericaceae</taxon>
        <taxon>Ericoideae</taxon>
        <taxon>Rhodoreae</taxon>
        <taxon>Rhododendron</taxon>
    </lineage>
</organism>
<evidence type="ECO:0000256" key="5">
    <source>
        <dbReference type="RuleBase" id="RU365095"/>
    </source>
</evidence>
<comment type="similarity">
    <text evidence="3 5">Belongs to the glucosamine/galactosamine-6-phosphate isomerase family. 6-phosphogluconolactonase subfamily.</text>
</comment>
<protein>
    <recommendedName>
        <fullName evidence="5">Probable 6-phosphogluconolactonase</fullName>
        <ecNumber evidence="5">3.1.1.31</ecNumber>
    </recommendedName>
</protein>
<evidence type="ECO:0000313" key="8">
    <source>
        <dbReference type="Proteomes" id="UP000626092"/>
    </source>
</evidence>
<keyword evidence="4" id="KW-0378">Hydrolase</keyword>
<dbReference type="FunFam" id="3.40.50.1360:FF:000009">
    <property type="entry name" value="Probable 6-phosphogluconolactonase"/>
    <property type="match status" value="1"/>
</dbReference>
<evidence type="ECO:0000256" key="1">
    <source>
        <dbReference type="ARBA" id="ARBA00000832"/>
    </source>
</evidence>
<dbReference type="SUPFAM" id="SSF100950">
    <property type="entry name" value="NagB/RpiA/CoA transferase-like"/>
    <property type="match status" value="1"/>
</dbReference>
<reference evidence="7" key="1">
    <citation type="submission" date="2019-11" db="EMBL/GenBank/DDBJ databases">
        <authorList>
            <person name="Liu Y."/>
            <person name="Hou J."/>
            <person name="Li T.-Q."/>
            <person name="Guan C.-H."/>
            <person name="Wu X."/>
            <person name="Wu H.-Z."/>
            <person name="Ling F."/>
            <person name="Zhang R."/>
            <person name="Shi X.-G."/>
            <person name="Ren J.-P."/>
            <person name="Chen E.-F."/>
            <person name="Sun J.-M."/>
        </authorList>
    </citation>
    <scope>NUCLEOTIDE SEQUENCE</scope>
    <source>
        <strain evidence="7">Adult_tree_wgs_1</strain>
        <tissue evidence="7">Leaves</tissue>
    </source>
</reference>
<dbReference type="InterPro" id="IPR006148">
    <property type="entry name" value="Glc/Gal-6P_isomerase"/>
</dbReference>
<dbReference type="GO" id="GO:0006098">
    <property type="term" value="P:pentose-phosphate shunt"/>
    <property type="evidence" value="ECO:0007669"/>
    <property type="project" value="UniProtKB-UniPathway"/>
</dbReference>
<evidence type="ECO:0000256" key="2">
    <source>
        <dbReference type="ARBA" id="ARBA00004961"/>
    </source>
</evidence>
<dbReference type="UniPathway" id="UPA00115"/>
<gene>
    <name evidence="7" type="ORF">RHSIM_Rhsim01G0189000</name>
</gene>
<keyword evidence="8" id="KW-1185">Reference proteome</keyword>
<dbReference type="GO" id="GO:0017057">
    <property type="term" value="F:6-phosphogluconolactonase activity"/>
    <property type="evidence" value="ECO:0007669"/>
    <property type="project" value="UniProtKB-EC"/>
</dbReference>
<dbReference type="InterPro" id="IPR005900">
    <property type="entry name" value="6-phosphogluconolactonase_DevB"/>
</dbReference>
<evidence type="ECO:0000256" key="4">
    <source>
        <dbReference type="ARBA" id="ARBA00022801"/>
    </source>
</evidence>
<dbReference type="PANTHER" id="PTHR11054:SF22">
    <property type="entry name" value="6-PHOSPHOGLUCONOLACTONASE 3, CHLOROPLASTIC"/>
    <property type="match status" value="1"/>
</dbReference>
<evidence type="ECO:0000259" key="6">
    <source>
        <dbReference type="Pfam" id="PF01182"/>
    </source>
</evidence>
<sequence>MAGGHGDAKVEVFDAEEDVAVALAKYIARLSDVHTKGKGLFTVVLSGGTLIDTMRKLAEPPYLDTIDWSKWHVFWLDERVVHKTDPLSNYKLAYDGFLSKVAIPPNNVYAINDTLPAPEDAADDYEACLKSLVEKKVLELSQVSSFPKFDLMLLGMGPDGHVASLFPKHPLLEEKNRWVTYIKDSPKMPPERITFTFPVINSSAYIALVVTGADLAKAVHIALGNHEPSDILPVQMVSPEGELTWFLDKPAASKI</sequence>
<evidence type="ECO:0000313" key="7">
    <source>
        <dbReference type="EMBL" id="KAF7154001.1"/>
    </source>
</evidence>